<reference evidence="1" key="2">
    <citation type="submission" date="2021-04" db="EMBL/GenBank/DDBJ databases">
        <authorList>
            <person name="Liu J."/>
        </authorList>
    </citation>
    <scope>NUCLEOTIDE SEQUENCE</scope>
    <source>
        <strain evidence="1">BAD-6</strain>
    </source>
</reference>
<protein>
    <submittedName>
        <fullName evidence="1">SiaB family protein kinase</fullName>
    </submittedName>
</protein>
<dbReference type="Pfam" id="PF19788">
    <property type="entry name" value="DUF6272"/>
    <property type="match status" value="1"/>
</dbReference>
<organism evidence="1 2">
    <name type="scientific">Sinanaerobacter chloroacetimidivorans</name>
    <dbReference type="NCBI Taxonomy" id="2818044"/>
    <lineage>
        <taxon>Bacteria</taxon>
        <taxon>Bacillati</taxon>
        <taxon>Bacillota</taxon>
        <taxon>Clostridia</taxon>
        <taxon>Peptostreptococcales</taxon>
        <taxon>Anaerovoracaceae</taxon>
        <taxon>Sinanaerobacter</taxon>
    </lineage>
</organism>
<reference evidence="1" key="1">
    <citation type="submission" date="2021-04" db="EMBL/GenBank/DDBJ databases">
        <title>Sinoanaerobacter chloroacetimidivorans sp. nov., an obligate anaerobic bacterium isolated from anaerobic sludge.</title>
        <authorList>
            <person name="Bao Y."/>
        </authorList>
    </citation>
    <scope>NUCLEOTIDE SEQUENCE</scope>
    <source>
        <strain evidence="1">BAD-6</strain>
    </source>
</reference>
<name>A0A8J7W0N0_9FIRM</name>
<sequence>MNLNLYEFYQDAKGKNIIFYYCGPIAHASIEGVAQTLRKNLEYEEAGNLTAQSVFSVFIEQMQNILNYSAERLAIPETVENELRVGVVVIGHEKNGYFILCGNKVYNGDIPALTEKLEYVRHLNKEELKALYKERRRMEPSPDSKGAGLGLIEMARKGTEPLEYSFLPIDREFSFFTIRVVVGR</sequence>
<dbReference type="EMBL" id="JAGSND010000003">
    <property type="protein sequence ID" value="MBR0597403.1"/>
    <property type="molecule type" value="Genomic_DNA"/>
</dbReference>
<dbReference type="GO" id="GO:0016301">
    <property type="term" value="F:kinase activity"/>
    <property type="evidence" value="ECO:0007669"/>
    <property type="project" value="UniProtKB-KW"/>
</dbReference>
<dbReference type="Proteomes" id="UP000675664">
    <property type="component" value="Unassembled WGS sequence"/>
</dbReference>
<accession>A0A8J7W0N0</accession>
<evidence type="ECO:0000313" key="2">
    <source>
        <dbReference type="Proteomes" id="UP000675664"/>
    </source>
</evidence>
<keyword evidence="1" id="KW-0418">Kinase</keyword>
<keyword evidence="2" id="KW-1185">Reference proteome</keyword>
<dbReference type="RefSeq" id="WP_227017537.1">
    <property type="nucleotide sequence ID" value="NZ_JAGSND010000003.1"/>
</dbReference>
<comment type="caution">
    <text evidence="1">The sequence shown here is derived from an EMBL/GenBank/DDBJ whole genome shotgun (WGS) entry which is preliminary data.</text>
</comment>
<keyword evidence="1" id="KW-0808">Transferase</keyword>
<evidence type="ECO:0000313" key="1">
    <source>
        <dbReference type="EMBL" id="MBR0597403.1"/>
    </source>
</evidence>
<dbReference type="NCBIfam" id="NF038262">
    <property type="entry name" value="SiaB_fam_kinase"/>
    <property type="match status" value="1"/>
</dbReference>
<dbReference type="InterPro" id="IPR046239">
    <property type="entry name" value="DUF6272"/>
</dbReference>
<proteinExistence type="predicted"/>
<dbReference type="AlphaFoldDB" id="A0A8J7W0N0"/>
<gene>
    <name evidence="1" type="ORF">KCX82_05940</name>
</gene>